<accession>A0ABY1Q409</accession>
<sequence>MRYPSIDILRTVAIAVMVLVHFAENLAGVGLPIAGMGAPLFAFLSGVSYYLWSDSRRAKGTSDREISRISVRRGLFVFGVGIAYNILVWLPEDTFNWDVLTFIGVALLLLNSMRGLPVQVPIMIAVMSLWISPVLREMVEYDAYWVNRYFDYEWTLSDVCIGFLSTGYFPIFPWLSFSLAGFVTARWLFDRIPEKTSDGVTVPSSEATFSLWPMVGVGAGMLATSLLALLSRPYLNDDISERLIEGWSMFPPSIPYVLGMLGVILILFAAVHQYVDRNATFRSHTHFLEITRRFSQYSFSLYILHHLAHVWPLWIYGLANGQETTYYWRQAMPVANALVLAVIFLLVCYVVLSKLSNVRNYGMEASMRWLCD</sequence>
<evidence type="ECO:0000313" key="4">
    <source>
        <dbReference type="Proteomes" id="UP001158067"/>
    </source>
</evidence>
<keyword evidence="1" id="KW-1133">Transmembrane helix</keyword>
<name>A0ABY1Q409_9BACT</name>
<evidence type="ECO:0000259" key="2">
    <source>
        <dbReference type="Pfam" id="PF07786"/>
    </source>
</evidence>
<keyword evidence="4" id="KW-1185">Reference proteome</keyword>
<dbReference type="RefSeq" id="WP_283432673.1">
    <property type="nucleotide sequence ID" value="NZ_FXUG01000005.1"/>
</dbReference>
<evidence type="ECO:0000256" key="1">
    <source>
        <dbReference type="SAM" id="Phobius"/>
    </source>
</evidence>
<dbReference type="InterPro" id="IPR012429">
    <property type="entry name" value="HGSNAT_cat"/>
</dbReference>
<dbReference type="Proteomes" id="UP001158067">
    <property type="component" value="Unassembled WGS sequence"/>
</dbReference>
<feature type="transmembrane region" description="Helical" evidence="1">
    <location>
        <begin position="171"/>
        <end position="189"/>
    </location>
</feature>
<organism evidence="3 4">
    <name type="scientific">Neorhodopirellula lusitana</name>
    <dbReference type="NCBI Taxonomy" id="445327"/>
    <lineage>
        <taxon>Bacteria</taxon>
        <taxon>Pseudomonadati</taxon>
        <taxon>Planctomycetota</taxon>
        <taxon>Planctomycetia</taxon>
        <taxon>Pirellulales</taxon>
        <taxon>Pirellulaceae</taxon>
        <taxon>Neorhodopirellula</taxon>
    </lineage>
</organism>
<gene>
    <name evidence="3" type="ORF">SAMN06265222_105211</name>
</gene>
<dbReference type="Pfam" id="PF07786">
    <property type="entry name" value="HGSNAT_cat"/>
    <property type="match status" value="1"/>
</dbReference>
<protein>
    <recommendedName>
        <fullName evidence="2">Heparan-alpha-glucosaminide N-acetyltransferase catalytic domain-containing protein</fullName>
    </recommendedName>
</protein>
<feature type="transmembrane region" description="Helical" evidence="1">
    <location>
        <begin position="95"/>
        <end position="111"/>
    </location>
</feature>
<feature type="transmembrane region" description="Helical" evidence="1">
    <location>
        <begin position="73"/>
        <end position="89"/>
    </location>
</feature>
<feature type="transmembrane region" description="Helical" evidence="1">
    <location>
        <begin position="296"/>
        <end position="319"/>
    </location>
</feature>
<feature type="domain" description="Heparan-alpha-glucosaminide N-acetyltransferase catalytic" evidence="2">
    <location>
        <begin position="2"/>
        <end position="195"/>
    </location>
</feature>
<evidence type="ECO:0000313" key="3">
    <source>
        <dbReference type="EMBL" id="SMP56793.1"/>
    </source>
</evidence>
<proteinExistence type="predicted"/>
<comment type="caution">
    <text evidence="3">The sequence shown here is derived from an EMBL/GenBank/DDBJ whole genome shotgun (WGS) entry which is preliminary data.</text>
</comment>
<feature type="transmembrane region" description="Helical" evidence="1">
    <location>
        <begin position="331"/>
        <end position="352"/>
    </location>
</feature>
<feature type="transmembrane region" description="Helical" evidence="1">
    <location>
        <begin position="29"/>
        <end position="52"/>
    </location>
</feature>
<feature type="transmembrane region" description="Helical" evidence="1">
    <location>
        <begin position="254"/>
        <end position="275"/>
    </location>
</feature>
<keyword evidence="1" id="KW-0472">Membrane</keyword>
<feature type="transmembrane region" description="Helical" evidence="1">
    <location>
        <begin position="118"/>
        <end position="135"/>
    </location>
</feature>
<dbReference type="EMBL" id="FXUG01000005">
    <property type="protein sequence ID" value="SMP56793.1"/>
    <property type="molecule type" value="Genomic_DNA"/>
</dbReference>
<keyword evidence="1" id="KW-0812">Transmembrane</keyword>
<feature type="transmembrane region" description="Helical" evidence="1">
    <location>
        <begin position="209"/>
        <end position="234"/>
    </location>
</feature>
<reference evidence="3 4" key="1">
    <citation type="submission" date="2017-05" db="EMBL/GenBank/DDBJ databases">
        <authorList>
            <person name="Varghese N."/>
            <person name="Submissions S."/>
        </authorList>
    </citation>
    <scope>NUCLEOTIDE SEQUENCE [LARGE SCALE GENOMIC DNA]</scope>
    <source>
        <strain evidence="3 4">DSM 25457</strain>
    </source>
</reference>